<keyword evidence="6 7" id="KW-0472">Membrane</keyword>
<keyword evidence="5 8" id="KW-1133">Transmembrane helix</keyword>
<feature type="transmembrane region" description="Helical" evidence="8">
    <location>
        <begin position="79"/>
        <end position="97"/>
    </location>
</feature>
<dbReference type="PIRSF" id="PIRSF500217">
    <property type="entry name" value="AlgI"/>
    <property type="match status" value="1"/>
</dbReference>
<dbReference type="PANTHER" id="PTHR13285:SF18">
    <property type="entry name" value="PROTEIN-CYSTEINE N-PALMITOYLTRANSFERASE RASP"/>
    <property type="match status" value="1"/>
</dbReference>
<feature type="transmembrane region" description="Helical" evidence="8">
    <location>
        <begin position="6"/>
        <end position="22"/>
    </location>
</feature>
<keyword evidence="3 7" id="KW-1003">Cell membrane</keyword>
<accession>A0ABY1R4W0</accession>
<dbReference type="PIRSF" id="PIRSF016636">
    <property type="entry name" value="AlgI_DltB"/>
    <property type="match status" value="1"/>
</dbReference>
<gene>
    <name evidence="9" type="ORF">SAMN05421679_10714</name>
</gene>
<protein>
    <submittedName>
        <fullName evidence="9">D-alanyl-lipoteichoic acid acyltransferase DltB, MBOAT superfamily</fullName>
    </submittedName>
</protein>
<keyword evidence="10" id="KW-1185">Reference proteome</keyword>
<feature type="transmembrane region" description="Helical" evidence="8">
    <location>
        <begin position="409"/>
        <end position="429"/>
    </location>
</feature>
<evidence type="ECO:0000256" key="7">
    <source>
        <dbReference type="PIRNR" id="PIRNR016636"/>
    </source>
</evidence>
<dbReference type="EMBL" id="FXUO01000007">
    <property type="protein sequence ID" value="SMP95303.1"/>
    <property type="molecule type" value="Genomic_DNA"/>
</dbReference>
<evidence type="ECO:0000256" key="5">
    <source>
        <dbReference type="ARBA" id="ARBA00022989"/>
    </source>
</evidence>
<comment type="subcellular location">
    <subcellularLocation>
        <location evidence="1">Cell membrane</location>
        <topology evidence="1">Multi-pass membrane protein</topology>
    </subcellularLocation>
</comment>
<organism evidence="9 10">
    <name type="scientific">Epilithonimonas pallida</name>
    <dbReference type="NCBI Taxonomy" id="373671"/>
    <lineage>
        <taxon>Bacteria</taxon>
        <taxon>Pseudomonadati</taxon>
        <taxon>Bacteroidota</taxon>
        <taxon>Flavobacteriia</taxon>
        <taxon>Flavobacteriales</taxon>
        <taxon>Weeksellaceae</taxon>
        <taxon>Chryseobacterium group</taxon>
        <taxon>Epilithonimonas</taxon>
    </lineage>
</organism>
<dbReference type="InterPro" id="IPR024194">
    <property type="entry name" value="Ac/AlaTfrase_AlgI/DltB"/>
</dbReference>
<feature type="transmembrane region" description="Helical" evidence="8">
    <location>
        <begin position="117"/>
        <end position="141"/>
    </location>
</feature>
<keyword evidence="4 8" id="KW-0812">Transmembrane</keyword>
<comment type="similarity">
    <text evidence="2 7">Belongs to the membrane-bound acyltransferase family.</text>
</comment>
<dbReference type="InterPro" id="IPR004299">
    <property type="entry name" value="MBOAT_fam"/>
</dbReference>
<feature type="transmembrane region" description="Helical" evidence="8">
    <location>
        <begin position="227"/>
        <end position="245"/>
    </location>
</feature>
<dbReference type="Pfam" id="PF03062">
    <property type="entry name" value="MBOAT"/>
    <property type="match status" value="1"/>
</dbReference>
<evidence type="ECO:0000256" key="1">
    <source>
        <dbReference type="ARBA" id="ARBA00004651"/>
    </source>
</evidence>
<feature type="transmembrane region" description="Helical" evidence="8">
    <location>
        <begin position="450"/>
        <end position="467"/>
    </location>
</feature>
<name>A0ABY1R4W0_9FLAO</name>
<evidence type="ECO:0000256" key="8">
    <source>
        <dbReference type="SAM" id="Phobius"/>
    </source>
</evidence>
<feature type="transmembrane region" description="Helical" evidence="8">
    <location>
        <begin position="309"/>
        <end position="326"/>
    </location>
</feature>
<keyword evidence="7 9" id="KW-0012">Acyltransferase</keyword>
<dbReference type="PANTHER" id="PTHR13285">
    <property type="entry name" value="ACYLTRANSFERASE"/>
    <property type="match status" value="1"/>
</dbReference>
<feature type="transmembrane region" description="Helical" evidence="8">
    <location>
        <begin position="153"/>
        <end position="171"/>
    </location>
</feature>
<comment type="caution">
    <text evidence="9">The sequence shown here is derived from an EMBL/GenBank/DDBJ whole genome shotgun (WGS) entry which is preliminary data.</text>
</comment>
<dbReference type="Proteomes" id="UP001158050">
    <property type="component" value="Unassembled WGS sequence"/>
</dbReference>
<evidence type="ECO:0000256" key="4">
    <source>
        <dbReference type="ARBA" id="ARBA00022692"/>
    </source>
</evidence>
<dbReference type="RefSeq" id="WP_379953839.1">
    <property type="nucleotide sequence ID" value="NZ_JBHSGM010000015.1"/>
</dbReference>
<feature type="transmembrane region" description="Helical" evidence="8">
    <location>
        <begin position="332"/>
        <end position="349"/>
    </location>
</feature>
<evidence type="ECO:0000313" key="9">
    <source>
        <dbReference type="EMBL" id="SMP95303.1"/>
    </source>
</evidence>
<dbReference type="GO" id="GO:0016746">
    <property type="term" value="F:acyltransferase activity"/>
    <property type="evidence" value="ECO:0007669"/>
    <property type="project" value="UniProtKB-KW"/>
</dbReference>
<reference evidence="9 10" key="1">
    <citation type="submission" date="2017-05" db="EMBL/GenBank/DDBJ databases">
        <authorList>
            <person name="Varghese N."/>
            <person name="Submissions S."/>
        </authorList>
    </citation>
    <scope>NUCLEOTIDE SEQUENCE [LARGE SCALE GENOMIC DNA]</scope>
    <source>
        <strain evidence="9 10">DSM 18015</strain>
    </source>
</reference>
<keyword evidence="7" id="KW-0808">Transferase</keyword>
<evidence type="ECO:0000256" key="6">
    <source>
        <dbReference type="ARBA" id="ARBA00023136"/>
    </source>
</evidence>
<sequence length="479" mass="56997">MLFNSLEFFFFFVVVFFLYWFIPIRKWKFRNLLLLIASYYFYSQWDWRFCFLLGFSTLLDYFSGIAIERSTKKSVKKIWLFLSIIINVGILGYFKYVNFFIESFNDLLVSIGFQPNIFSLNVILPIGISFYTFHGLSYVLDIYFGKFKVEKNIINYSLFVCFFPMLLAGPIERAPHLLPQLTKGHEFDYNKIVDGMRQFLWGFFKKVVVADNCANIVNMVFEDPGNYSGMTLIYAAFLFIFQVYADFSGYSDMALGTSRMFGIQLMKNFDTPFFSRDMAEFVGRWHISLSTWFKYYIYKPAVKENSSNIRKYFFVFLIFLISGFWHGARWTYIVVGFFAAVFVIISIFLRPYTNRFIHNYKTALKPSVGHILMVILNLLAATFLAVIFRNDDMHSSNAYFYGIITRFSFHFPHYLSWILLLLIFFMLVIEWIGRMDYHILEKIGKNWPTFYRWGFYILILLLIALAMPKNQEEFIYFQF</sequence>
<feature type="transmembrane region" description="Helical" evidence="8">
    <location>
        <begin position="51"/>
        <end position="67"/>
    </location>
</feature>
<dbReference type="InterPro" id="IPR028362">
    <property type="entry name" value="AlgI"/>
</dbReference>
<dbReference type="InterPro" id="IPR051085">
    <property type="entry name" value="MB_O-acyltransferase"/>
</dbReference>
<feature type="transmembrane region" description="Helical" evidence="8">
    <location>
        <begin position="370"/>
        <end position="389"/>
    </location>
</feature>
<proteinExistence type="inferred from homology"/>
<evidence type="ECO:0000256" key="2">
    <source>
        <dbReference type="ARBA" id="ARBA00010323"/>
    </source>
</evidence>
<evidence type="ECO:0000256" key="3">
    <source>
        <dbReference type="ARBA" id="ARBA00022475"/>
    </source>
</evidence>
<evidence type="ECO:0000313" key="10">
    <source>
        <dbReference type="Proteomes" id="UP001158050"/>
    </source>
</evidence>